<evidence type="ECO:0000313" key="2">
    <source>
        <dbReference type="EMBL" id="SDB84245.1"/>
    </source>
</evidence>
<keyword evidence="3" id="KW-1185">Reference proteome</keyword>
<dbReference type="Proteomes" id="UP000242501">
    <property type="component" value="Unassembled WGS sequence"/>
</dbReference>
<evidence type="ECO:0000256" key="1">
    <source>
        <dbReference type="SAM" id="MobiDB-lite"/>
    </source>
</evidence>
<name>A0A1G6GR77_9GAMM</name>
<proteinExistence type="predicted"/>
<feature type="region of interest" description="Disordered" evidence="1">
    <location>
        <begin position="33"/>
        <end position="58"/>
    </location>
</feature>
<dbReference type="AlphaFoldDB" id="A0A1G6GR77"/>
<organism evidence="2 3">
    <name type="scientific">Acinetobacter boissieri</name>
    <dbReference type="NCBI Taxonomy" id="1219383"/>
    <lineage>
        <taxon>Bacteria</taxon>
        <taxon>Pseudomonadati</taxon>
        <taxon>Pseudomonadota</taxon>
        <taxon>Gammaproteobacteria</taxon>
        <taxon>Moraxellales</taxon>
        <taxon>Moraxellaceae</taxon>
        <taxon>Acinetobacter</taxon>
    </lineage>
</organism>
<dbReference type="EMBL" id="FMYL01000002">
    <property type="protein sequence ID" value="SDB84245.1"/>
    <property type="molecule type" value="Genomic_DNA"/>
</dbReference>
<protein>
    <submittedName>
        <fullName evidence="2">Uncharacterized protein</fullName>
    </submittedName>
</protein>
<evidence type="ECO:0000313" key="3">
    <source>
        <dbReference type="Proteomes" id="UP000242501"/>
    </source>
</evidence>
<accession>A0A1G6GR77</accession>
<sequence>MKILLMIFVVVSLIVLVGLAWQSRKMLKQVVDENNKRPKQVRERQLHPKLQQQQKNKK</sequence>
<dbReference type="STRING" id="1219383.SAMN05421733_10222"/>
<feature type="compositionally biased region" description="Basic and acidic residues" evidence="1">
    <location>
        <begin position="33"/>
        <end position="46"/>
    </location>
</feature>
<dbReference type="RefSeq" id="WP_171258514.1">
    <property type="nucleotide sequence ID" value="NZ_FMYL01000002.1"/>
</dbReference>
<gene>
    <name evidence="2" type="ORF">SAMN05421733_10222</name>
</gene>
<reference evidence="3" key="1">
    <citation type="submission" date="2016-09" db="EMBL/GenBank/DDBJ databases">
        <authorList>
            <person name="Varghese N."/>
            <person name="Submissions S."/>
        </authorList>
    </citation>
    <scope>NUCLEOTIDE SEQUENCE [LARGE SCALE GENOMIC DNA]</scope>
    <source>
        <strain evidence="3">ANC 4422</strain>
    </source>
</reference>